<keyword evidence="3" id="KW-0175">Coiled coil</keyword>
<keyword evidence="2" id="KW-0804">Transcription</keyword>
<organism evidence="6 7">
    <name type="scientific">Lophiotrema nucula</name>
    <dbReference type="NCBI Taxonomy" id="690887"/>
    <lineage>
        <taxon>Eukaryota</taxon>
        <taxon>Fungi</taxon>
        <taxon>Dikarya</taxon>
        <taxon>Ascomycota</taxon>
        <taxon>Pezizomycotina</taxon>
        <taxon>Dothideomycetes</taxon>
        <taxon>Pleosporomycetidae</taxon>
        <taxon>Pleosporales</taxon>
        <taxon>Lophiotremataceae</taxon>
        <taxon>Lophiotrema</taxon>
    </lineage>
</organism>
<sequence>MAQDPLELAKVFVKTVVRMFYETEHIVVVDALVVHGALTSSDLVLVLDMGKNSKGALKLVGKLREGGLVSVHVRSEVRDGAMKAVNREYFYIDYRRAIDAAKFKLHILDEKIKADAKPTQEKKEYRCPQCKAEWTTMEVLDKVDFEGRASGFLCRTCDHPLDSLYTGDTLEPENDDTPAKFNRVFAPLLKLMQRIDEVTIPHIEGEDAVKGAVPLPRDNVLNPAARHEVVDNYTVRPQTVKGIATAAEKIEVQIATNQEYTEAARAAEQQRQAKIAQQNLLPEWHTKSTVIEDKSANGAQGATGGLNGAATPSIKAETAEEKAAKDPELDAVFAALEEQRRQEDAAAAAEEEEEDDDDDDEDEFEDVDVGGTTPNPNGVPDAKRVRLESSAAPSPANGTPASVVMAFADGGDESEEDEFEDV</sequence>
<dbReference type="InterPro" id="IPR024550">
    <property type="entry name" value="TFIIEa/SarR/Rpc3_HTH_dom"/>
</dbReference>
<keyword evidence="7" id="KW-1185">Reference proteome</keyword>
<dbReference type="PANTHER" id="PTHR13097:SF7">
    <property type="entry name" value="GENERAL TRANSCRIPTION FACTOR IIE SUBUNIT 1"/>
    <property type="match status" value="1"/>
</dbReference>
<evidence type="ECO:0000256" key="2">
    <source>
        <dbReference type="ARBA" id="ARBA00023163"/>
    </source>
</evidence>
<feature type="compositionally biased region" description="Acidic residues" evidence="4">
    <location>
        <begin position="349"/>
        <end position="368"/>
    </location>
</feature>
<dbReference type="EMBL" id="ML977330">
    <property type="protein sequence ID" value="KAF2112647.1"/>
    <property type="molecule type" value="Genomic_DNA"/>
</dbReference>
<feature type="region of interest" description="Disordered" evidence="4">
    <location>
        <begin position="338"/>
        <end position="422"/>
    </location>
</feature>
<feature type="coiled-coil region" evidence="3">
    <location>
        <begin position="250"/>
        <end position="277"/>
    </location>
</feature>
<dbReference type="Pfam" id="PF02002">
    <property type="entry name" value="TFIIE_alpha"/>
    <property type="match status" value="1"/>
</dbReference>
<dbReference type="PROSITE" id="PS51344">
    <property type="entry name" value="HTH_TFE_IIE"/>
    <property type="match status" value="1"/>
</dbReference>
<dbReference type="SMART" id="SM00531">
    <property type="entry name" value="TFIIE"/>
    <property type="match status" value="1"/>
</dbReference>
<proteinExistence type="predicted"/>
<dbReference type="GO" id="GO:0005673">
    <property type="term" value="C:transcription factor TFIIE complex"/>
    <property type="evidence" value="ECO:0007669"/>
    <property type="project" value="TreeGrafter"/>
</dbReference>
<dbReference type="SUPFAM" id="SSF57783">
    <property type="entry name" value="Zinc beta-ribbon"/>
    <property type="match status" value="1"/>
</dbReference>
<evidence type="ECO:0000313" key="7">
    <source>
        <dbReference type="Proteomes" id="UP000799770"/>
    </source>
</evidence>
<feature type="domain" description="HTH TFE/IIEalpha-type" evidence="5">
    <location>
        <begin position="9"/>
        <end position="102"/>
    </location>
</feature>
<evidence type="ECO:0000313" key="6">
    <source>
        <dbReference type="EMBL" id="KAF2112647.1"/>
    </source>
</evidence>
<dbReference type="InterPro" id="IPR002853">
    <property type="entry name" value="TFIIE_asu"/>
</dbReference>
<evidence type="ECO:0000256" key="1">
    <source>
        <dbReference type="ARBA" id="ARBA00023015"/>
    </source>
</evidence>
<reference evidence="6" key="1">
    <citation type="journal article" date="2020" name="Stud. Mycol.">
        <title>101 Dothideomycetes genomes: a test case for predicting lifestyles and emergence of pathogens.</title>
        <authorList>
            <person name="Haridas S."/>
            <person name="Albert R."/>
            <person name="Binder M."/>
            <person name="Bloem J."/>
            <person name="Labutti K."/>
            <person name="Salamov A."/>
            <person name="Andreopoulos B."/>
            <person name="Baker S."/>
            <person name="Barry K."/>
            <person name="Bills G."/>
            <person name="Bluhm B."/>
            <person name="Cannon C."/>
            <person name="Castanera R."/>
            <person name="Culley D."/>
            <person name="Daum C."/>
            <person name="Ezra D."/>
            <person name="Gonzalez J."/>
            <person name="Henrissat B."/>
            <person name="Kuo A."/>
            <person name="Liang C."/>
            <person name="Lipzen A."/>
            <person name="Lutzoni F."/>
            <person name="Magnuson J."/>
            <person name="Mondo S."/>
            <person name="Nolan M."/>
            <person name="Ohm R."/>
            <person name="Pangilinan J."/>
            <person name="Park H.-J."/>
            <person name="Ramirez L."/>
            <person name="Alfaro M."/>
            <person name="Sun H."/>
            <person name="Tritt A."/>
            <person name="Yoshinaga Y."/>
            <person name="Zwiers L.-H."/>
            <person name="Turgeon B."/>
            <person name="Goodwin S."/>
            <person name="Spatafora J."/>
            <person name="Crous P."/>
            <person name="Grigoriev I."/>
        </authorList>
    </citation>
    <scope>NUCLEOTIDE SEQUENCE</scope>
    <source>
        <strain evidence="6">CBS 627.86</strain>
    </source>
</reference>
<dbReference type="Proteomes" id="UP000799770">
    <property type="component" value="Unassembled WGS sequence"/>
</dbReference>
<gene>
    <name evidence="6" type="ORF">BDV96DRAFT_154842</name>
</gene>
<accession>A0A6A5Z1B7</accession>
<dbReference type="OrthoDB" id="361102at2759"/>
<name>A0A6A5Z1B7_9PLEO</name>
<evidence type="ECO:0000259" key="5">
    <source>
        <dbReference type="PROSITE" id="PS51344"/>
    </source>
</evidence>
<dbReference type="AlphaFoldDB" id="A0A6A5Z1B7"/>
<dbReference type="PANTHER" id="PTHR13097">
    <property type="entry name" value="TRANSCRIPTION INITIATION FACTOR IIE, ALPHA SUBUNIT"/>
    <property type="match status" value="1"/>
</dbReference>
<dbReference type="InterPro" id="IPR039997">
    <property type="entry name" value="TFE"/>
</dbReference>
<dbReference type="InterPro" id="IPR017919">
    <property type="entry name" value="TFIIE/TFIIEa_HTH"/>
</dbReference>
<keyword evidence="1" id="KW-0805">Transcription regulation</keyword>
<protein>
    <recommendedName>
        <fullName evidence="5">HTH TFE/IIEalpha-type domain-containing protein</fullName>
    </recommendedName>
</protein>
<evidence type="ECO:0000256" key="4">
    <source>
        <dbReference type="SAM" id="MobiDB-lite"/>
    </source>
</evidence>
<feature type="compositionally biased region" description="Acidic residues" evidence="4">
    <location>
        <begin position="410"/>
        <end position="422"/>
    </location>
</feature>
<evidence type="ECO:0000256" key="3">
    <source>
        <dbReference type="SAM" id="Coils"/>
    </source>
</evidence>
<dbReference type="GO" id="GO:0006367">
    <property type="term" value="P:transcription initiation at RNA polymerase II promoter"/>
    <property type="evidence" value="ECO:0007669"/>
    <property type="project" value="InterPro"/>
</dbReference>